<organism evidence="1 2">
    <name type="scientific">Stylosanthes scabra</name>
    <dbReference type="NCBI Taxonomy" id="79078"/>
    <lineage>
        <taxon>Eukaryota</taxon>
        <taxon>Viridiplantae</taxon>
        <taxon>Streptophyta</taxon>
        <taxon>Embryophyta</taxon>
        <taxon>Tracheophyta</taxon>
        <taxon>Spermatophyta</taxon>
        <taxon>Magnoliopsida</taxon>
        <taxon>eudicotyledons</taxon>
        <taxon>Gunneridae</taxon>
        <taxon>Pentapetalae</taxon>
        <taxon>rosids</taxon>
        <taxon>fabids</taxon>
        <taxon>Fabales</taxon>
        <taxon>Fabaceae</taxon>
        <taxon>Papilionoideae</taxon>
        <taxon>50 kb inversion clade</taxon>
        <taxon>dalbergioids sensu lato</taxon>
        <taxon>Dalbergieae</taxon>
        <taxon>Pterocarpus clade</taxon>
        <taxon>Stylosanthes</taxon>
    </lineage>
</organism>
<feature type="non-terminal residue" evidence="1">
    <location>
        <position position="1"/>
    </location>
</feature>
<name>A0ABU6XHV0_9FABA</name>
<dbReference type="Proteomes" id="UP001341840">
    <property type="component" value="Unassembled WGS sequence"/>
</dbReference>
<evidence type="ECO:0000313" key="2">
    <source>
        <dbReference type="Proteomes" id="UP001341840"/>
    </source>
</evidence>
<evidence type="ECO:0000313" key="1">
    <source>
        <dbReference type="EMBL" id="MED6197174.1"/>
    </source>
</evidence>
<sequence length="94" mass="10592">ALGIEKCMGKAKEGIESKGFMKRSKKGGFWTLQVAHATLKQRADLVLSRPKLRMQYSKHTYATSSPKAFEEHFGQSCVRNSPMLRTQLHTTATH</sequence>
<gene>
    <name evidence="1" type="ORF">PIB30_054232</name>
</gene>
<proteinExistence type="predicted"/>
<keyword evidence="2" id="KW-1185">Reference proteome</keyword>
<accession>A0ABU6XHV0</accession>
<reference evidence="1 2" key="1">
    <citation type="journal article" date="2023" name="Plants (Basel)">
        <title>Bridging the Gap: Combining Genomics and Transcriptomics Approaches to Understand Stylosanthes scabra, an Orphan Legume from the Brazilian Caatinga.</title>
        <authorList>
            <person name="Ferreira-Neto J.R.C."/>
            <person name="da Silva M.D."/>
            <person name="Binneck E."/>
            <person name="de Melo N.F."/>
            <person name="da Silva R.H."/>
            <person name="de Melo A.L.T.M."/>
            <person name="Pandolfi V."/>
            <person name="Bustamante F.O."/>
            <person name="Brasileiro-Vidal A.C."/>
            <person name="Benko-Iseppon A.M."/>
        </authorList>
    </citation>
    <scope>NUCLEOTIDE SEQUENCE [LARGE SCALE GENOMIC DNA]</scope>
    <source>
        <tissue evidence="1">Leaves</tissue>
    </source>
</reference>
<protein>
    <submittedName>
        <fullName evidence="1">Uncharacterized protein</fullName>
    </submittedName>
</protein>
<dbReference type="EMBL" id="JASCZI010211860">
    <property type="protein sequence ID" value="MED6197174.1"/>
    <property type="molecule type" value="Genomic_DNA"/>
</dbReference>
<comment type="caution">
    <text evidence="1">The sequence shown here is derived from an EMBL/GenBank/DDBJ whole genome shotgun (WGS) entry which is preliminary data.</text>
</comment>